<dbReference type="RefSeq" id="WP_052707133.1">
    <property type="nucleotide sequence ID" value="NZ_CP163445.1"/>
</dbReference>
<dbReference type="Pfam" id="PF03756">
    <property type="entry name" value="AfsA"/>
    <property type="match status" value="2"/>
</dbReference>
<protein>
    <submittedName>
        <fullName evidence="2">AfsA-related hotdog domain-containing protein</fullName>
    </submittedName>
</protein>
<accession>A0AB39TLE1</accession>
<reference evidence="2" key="1">
    <citation type="submission" date="2024-07" db="EMBL/GenBank/DDBJ databases">
        <authorList>
            <person name="Yu S.T."/>
        </authorList>
    </citation>
    <scope>NUCLEOTIDE SEQUENCE</scope>
    <source>
        <strain evidence="2">Y1</strain>
    </source>
</reference>
<name>A0AB39TLE1_9ACTN</name>
<evidence type="ECO:0000259" key="1">
    <source>
        <dbReference type="Pfam" id="PF03756"/>
    </source>
</evidence>
<sequence length="338" mass="37597">MTMLDSSTDPHLATAGDRLSFDRTISRRLVQRDGLQEVFLTDFRARFDRSFLAGARLPHAHPYYNDHLHAPRLHDPLVLLESVRQAVRCATGTHPDAPPEAVAFTLGRRLRITAPDALAAGPDLDELELRGHESRTWCRKGALTRVVHRVDLVLDGRQLGTATTDTALRPPAAYRRLRLRERADLPPRSDELPVREHPGAVPPYLLGRQRPENVVLLEPRFAAGELAAGLRVPLGHSSLFDQRPDHVPGAVLLEAARQAGLLLVGEEFGRSPARTVLLAVELDHRRFVELDEETTVRARLAQPPGAADGLPVRVEFRRRGTLLAEARLRLAGTERGRR</sequence>
<feature type="domain" description="A-factor biosynthesis hotdog" evidence="1">
    <location>
        <begin position="29"/>
        <end position="165"/>
    </location>
</feature>
<gene>
    <name evidence="2" type="ORF">AB2U05_16975</name>
</gene>
<dbReference type="InterPro" id="IPR005509">
    <property type="entry name" value="AfsA_hotdog_dom"/>
</dbReference>
<feature type="domain" description="A-factor biosynthesis hotdog" evidence="1">
    <location>
        <begin position="207"/>
        <end position="329"/>
    </location>
</feature>
<evidence type="ECO:0000313" key="2">
    <source>
        <dbReference type="EMBL" id="XDQ80032.1"/>
    </source>
</evidence>
<proteinExistence type="predicted"/>
<dbReference type="AlphaFoldDB" id="A0AB39TLE1"/>
<dbReference type="EMBL" id="CP163445">
    <property type="protein sequence ID" value="XDQ80032.1"/>
    <property type="molecule type" value="Genomic_DNA"/>
</dbReference>
<organism evidence="2">
    <name type="scientific">Streptomyces sp. Y1</name>
    <dbReference type="NCBI Taxonomy" id="3238634"/>
    <lineage>
        <taxon>Bacteria</taxon>
        <taxon>Bacillati</taxon>
        <taxon>Actinomycetota</taxon>
        <taxon>Actinomycetes</taxon>
        <taxon>Kitasatosporales</taxon>
        <taxon>Streptomycetaceae</taxon>
        <taxon>Streptomyces</taxon>
    </lineage>
</organism>